<name>A0A2T0LDJ5_9BACL</name>
<sequence>MNRWMRILGGCMPAFLLLAAGCMYPDERLQQTDRLPEHVAMVQSAADQFWEQNKRFPIREDSDRAKASPYEKYVVDFSKLEGYISQIPPSSFERGGNFLYVLVVSENKMQVKLVDLRVTDRLRNLQMAVDAYREKKKRLPAAASAGKGFYAVDFQAMGLEEERIPSPYTAGLSLPLVMNRQGKLYVDYRPEILRMMQEGKRKEDEAGDLREWLIRDSIFVPARSPGIRLEGGEPVLVEEGAG</sequence>
<protein>
    <recommendedName>
        <fullName evidence="4">Lipoprotein</fullName>
    </recommendedName>
</protein>
<proteinExistence type="predicted"/>
<dbReference type="EMBL" id="PVNE01000017">
    <property type="protein sequence ID" value="PRX40089.1"/>
    <property type="molecule type" value="Genomic_DNA"/>
</dbReference>
<dbReference type="Proteomes" id="UP000237797">
    <property type="component" value="Unassembled WGS sequence"/>
</dbReference>
<dbReference type="RefSeq" id="WP_146130475.1">
    <property type="nucleotide sequence ID" value="NZ_PVNE01000017.1"/>
</dbReference>
<gene>
    <name evidence="2" type="ORF">CLV97_11773</name>
</gene>
<dbReference type="AlphaFoldDB" id="A0A2T0LDJ5"/>
<evidence type="ECO:0000313" key="2">
    <source>
        <dbReference type="EMBL" id="PRX40089.1"/>
    </source>
</evidence>
<feature type="chain" id="PRO_5039158516" description="Lipoprotein" evidence="1">
    <location>
        <begin position="20"/>
        <end position="242"/>
    </location>
</feature>
<keyword evidence="3" id="KW-1185">Reference proteome</keyword>
<evidence type="ECO:0000313" key="3">
    <source>
        <dbReference type="Proteomes" id="UP000237797"/>
    </source>
</evidence>
<comment type="caution">
    <text evidence="2">The sequence shown here is derived from an EMBL/GenBank/DDBJ whole genome shotgun (WGS) entry which is preliminary data.</text>
</comment>
<dbReference type="PROSITE" id="PS51257">
    <property type="entry name" value="PROKAR_LIPOPROTEIN"/>
    <property type="match status" value="1"/>
</dbReference>
<accession>A0A2T0LDJ5</accession>
<feature type="signal peptide" evidence="1">
    <location>
        <begin position="1"/>
        <end position="19"/>
    </location>
</feature>
<dbReference type="OrthoDB" id="2449131at2"/>
<organism evidence="2 3">
    <name type="scientific">Planifilum fimeticola</name>
    <dbReference type="NCBI Taxonomy" id="201975"/>
    <lineage>
        <taxon>Bacteria</taxon>
        <taxon>Bacillati</taxon>
        <taxon>Bacillota</taxon>
        <taxon>Bacilli</taxon>
        <taxon>Bacillales</taxon>
        <taxon>Thermoactinomycetaceae</taxon>
        <taxon>Planifilum</taxon>
    </lineage>
</organism>
<reference evidence="2 3" key="1">
    <citation type="submission" date="2018-03" db="EMBL/GenBank/DDBJ databases">
        <title>Genomic Encyclopedia of Archaeal and Bacterial Type Strains, Phase II (KMG-II): from individual species to whole genera.</title>
        <authorList>
            <person name="Goeker M."/>
        </authorList>
    </citation>
    <scope>NUCLEOTIDE SEQUENCE [LARGE SCALE GENOMIC DNA]</scope>
    <source>
        <strain evidence="2 3">DSM 44946</strain>
    </source>
</reference>
<evidence type="ECO:0008006" key="4">
    <source>
        <dbReference type="Google" id="ProtNLM"/>
    </source>
</evidence>
<keyword evidence="1" id="KW-0732">Signal</keyword>
<evidence type="ECO:0000256" key="1">
    <source>
        <dbReference type="SAM" id="SignalP"/>
    </source>
</evidence>